<dbReference type="PANTHER" id="PTHR11092">
    <property type="entry name" value="SUGAR NUCLEOTIDE EPIMERASE RELATED"/>
    <property type="match status" value="1"/>
</dbReference>
<comment type="similarity">
    <text evidence="1">Belongs to the NAD(P)-dependent epimerase/dehydratase family. SDR39U1 subfamily.</text>
</comment>
<organism evidence="4 6">
    <name type="scientific">Cellulomonas hominis</name>
    <dbReference type="NCBI Taxonomy" id="156981"/>
    <lineage>
        <taxon>Bacteria</taxon>
        <taxon>Bacillati</taxon>
        <taxon>Actinomycetota</taxon>
        <taxon>Actinomycetes</taxon>
        <taxon>Micrococcales</taxon>
        <taxon>Cellulomonadaceae</taxon>
        <taxon>Cellulomonas</taxon>
    </lineage>
</organism>
<evidence type="ECO:0000313" key="5">
    <source>
        <dbReference type="EMBL" id="MBB5475464.1"/>
    </source>
</evidence>
<evidence type="ECO:0000259" key="2">
    <source>
        <dbReference type="Pfam" id="PF01370"/>
    </source>
</evidence>
<name>A0A511FFW9_9CELL</name>
<evidence type="ECO:0000313" key="7">
    <source>
        <dbReference type="Proteomes" id="UP000564629"/>
    </source>
</evidence>
<dbReference type="EMBL" id="BJVQ01000063">
    <property type="protein sequence ID" value="GEL48140.1"/>
    <property type="molecule type" value="Genomic_DNA"/>
</dbReference>
<evidence type="ECO:0000313" key="4">
    <source>
        <dbReference type="EMBL" id="GEL48140.1"/>
    </source>
</evidence>
<dbReference type="InterPro" id="IPR010099">
    <property type="entry name" value="SDR39U1"/>
</dbReference>
<evidence type="ECO:0000256" key="1">
    <source>
        <dbReference type="ARBA" id="ARBA00009353"/>
    </source>
</evidence>
<dbReference type="InterPro" id="IPR001509">
    <property type="entry name" value="Epimerase_deHydtase"/>
</dbReference>
<accession>A0A511FFW9</accession>
<dbReference type="NCBIfam" id="TIGR01777">
    <property type="entry name" value="yfcH"/>
    <property type="match status" value="1"/>
</dbReference>
<dbReference type="PANTHER" id="PTHR11092:SF0">
    <property type="entry name" value="EPIMERASE FAMILY PROTEIN SDR39U1"/>
    <property type="match status" value="1"/>
</dbReference>
<dbReference type="Pfam" id="PF01370">
    <property type="entry name" value="Epimerase"/>
    <property type="match status" value="1"/>
</dbReference>
<dbReference type="SUPFAM" id="SSF51735">
    <property type="entry name" value="NAD(P)-binding Rossmann-fold domains"/>
    <property type="match status" value="1"/>
</dbReference>
<dbReference type="EMBL" id="JACHDN010000001">
    <property type="protein sequence ID" value="MBB5475464.1"/>
    <property type="molecule type" value="Genomic_DNA"/>
</dbReference>
<dbReference type="RefSeq" id="WP_146839901.1">
    <property type="nucleotide sequence ID" value="NZ_BJVQ01000063.1"/>
</dbReference>
<dbReference type="Pfam" id="PF08338">
    <property type="entry name" value="DUF1731"/>
    <property type="match status" value="1"/>
</dbReference>
<proteinExistence type="inferred from homology"/>
<protein>
    <submittedName>
        <fullName evidence="4">Epimerase</fullName>
    </submittedName>
</protein>
<dbReference type="InterPro" id="IPR036291">
    <property type="entry name" value="NAD(P)-bd_dom_sf"/>
</dbReference>
<dbReference type="OrthoDB" id="9801773at2"/>
<dbReference type="Proteomes" id="UP000321723">
    <property type="component" value="Unassembled WGS sequence"/>
</dbReference>
<dbReference type="Gene3D" id="3.40.50.720">
    <property type="entry name" value="NAD(P)-binding Rossmann-like Domain"/>
    <property type="match status" value="1"/>
</dbReference>
<evidence type="ECO:0000313" key="6">
    <source>
        <dbReference type="Proteomes" id="UP000321723"/>
    </source>
</evidence>
<keyword evidence="6" id="KW-1185">Reference proteome</keyword>
<reference evidence="4 6" key="1">
    <citation type="submission" date="2019-07" db="EMBL/GenBank/DDBJ databases">
        <title>Whole genome shotgun sequence of Cellulomonas hominis NBRC 16055.</title>
        <authorList>
            <person name="Hosoyama A."/>
            <person name="Uohara A."/>
            <person name="Ohji S."/>
            <person name="Ichikawa N."/>
        </authorList>
    </citation>
    <scope>NUCLEOTIDE SEQUENCE [LARGE SCALE GENOMIC DNA]</scope>
    <source>
        <strain evidence="4 6">NBRC 16055</strain>
    </source>
</reference>
<dbReference type="Proteomes" id="UP000564629">
    <property type="component" value="Unassembled WGS sequence"/>
</dbReference>
<reference evidence="5 7" key="2">
    <citation type="submission" date="2020-08" db="EMBL/GenBank/DDBJ databases">
        <title>Sequencing the genomes of 1000 actinobacteria strains.</title>
        <authorList>
            <person name="Klenk H.-P."/>
        </authorList>
    </citation>
    <scope>NUCLEOTIDE SEQUENCE [LARGE SCALE GENOMIC DNA]</scope>
    <source>
        <strain evidence="5 7">DSM 9581</strain>
    </source>
</reference>
<feature type="domain" description="NAD-dependent epimerase/dehydratase" evidence="2">
    <location>
        <begin position="3"/>
        <end position="218"/>
    </location>
</feature>
<sequence>MVVVVAGSSGLIGTALVRRLHAEGHEVRRLVRRPARAPGEHTWDPATGALDPAALAGADAVVNLAGAGVGDRRLTAARKRVVLESRTRSTALIATTAAALDDPPRVLLQGSATGAYGERGDAVVTEADPYGDTFLAGVVRRWEDAAAPAVEHPGIRVAFLRTGIVLAPRGGALGRLLPLVRLGLGGPLGSGRQYWSWITLEDQVRAVLHLLDAPVHGPVNLVAEPATQLEVVRALAQRLHRPAALPAPGWAVRLGLGAFAEEILGSVRAVPEVLRAAGFVHRHPTIADAARAVVP</sequence>
<evidence type="ECO:0000259" key="3">
    <source>
        <dbReference type="Pfam" id="PF08338"/>
    </source>
</evidence>
<feature type="domain" description="DUF1731" evidence="3">
    <location>
        <begin position="247"/>
        <end position="292"/>
    </location>
</feature>
<gene>
    <name evidence="4" type="ORF">CHO01_32560</name>
    <name evidence="5" type="ORF">HNR08_004200</name>
</gene>
<dbReference type="AlphaFoldDB" id="A0A511FFW9"/>
<comment type="caution">
    <text evidence="4">The sequence shown here is derived from an EMBL/GenBank/DDBJ whole genome shotgun (WGS) entry which is preliminary data.</text>
</comment>
<dbReference type="InterPro" id="IPR013549">
    <property type="entry name" value="DUF1731"/>
</dbReference>